<proteinExistence type="predicted"/>
<gene>
    <name evidence="2" type="ORF">RIF29_30019</name>
</gene>
<protein>
    <submittedName>
        <fullName evidence="2">Uncharacterized protein</fullName>
    </submittedName>
</protein>
<sequence>MPKKRGRPPKPPSSSSKQTPFSKPNHDSEPLDVSLVQERLLNLEGLDDLSSKQVAVLMKTLDEIKEKLKGKQVVTDDVEVVYETPFDQQEKGDEPEKTDPPKRASIWDSFDITKLRNAGGKLEYHEPLIKEGTAIGYHMYRFNRKLKQVRDALIQLNKDKFSNIDKKELAIKGQLDDAQRRLHADPNNSVFQRQEKDLYMLYRDISQKNFLFLKQKAKQKWIHEGDQNTAFFHKAIKSRCYRNRVMRVTDIHGNLCTSNSDIQQAFLDYYGDLFNGNHKEWKVTSEEMAMGHILSMI</sequence>
<evidence type="ECO:0000313" key="2">
    <source>
        <dbReference type="EMBL" id="KAK7256565.1"/>
    </source>
</evidence>
<feature type="region of interest" description="Disordered" evidence="1">
    <location>
        <begin position="1"/>
        <end position="33"/>
    </location>
</feature>
<feature type="compositionally biased region" description="Basic and acidic residues" evidence="1">
    <location>
        <begin position="88"/>
        <end position="102"/>
    </location>
</feature>
<accession>A0AAN9EHP9</accession>
<feature type="compositionally biased region" description="Low complexity" evidence="1">
    <location>
        <begin position="13"/>
        <end position="23"/>
    </location>
</feature>
<feature type="region of interest" description="Disordered" evidence="1">
    <location>
        <begin position="84"/>
        <end position="104"/>
    </location>
</feature>
<reference evidence="2 3" key="1">
    <citation type="submission" date="2024-01" db="EMBL/GenBank/DDBJ databases">
        <title>The genomes of 5 underutilized Papilionoideae crops provide insights into root nodulation and disease resistanc.</title>
        <authorList>
            <person name="Yuan L."/>
        </authorList>
    </citation>
    <scope>NUCLEOTIDE SEQUENCE [LARGE SCALE GENOMIC DNA]</scope>
    <source>
        <strain evidence="2">ZHUSHIDOU_FW_LH</strain>
        <tissue evidence="2">Leaf</tissue>
    </source>
</reference>
<organism evidence="2 3">
    <name type="scientific">Crotalaria pallida</name>
    <name type="common">Smooth rattlebox</name>
    <name type="synonym">Crotalaria striata</name>
    <dbReference type="NCBI Taxonomy" id="3830"/>
    <lineage>
        <taxon>Eukaryota</taxon>
        <taxon>Viridiplantae</taxon>
        <taxon>Streptophyta</taxon>
        <taxon>Embryophyta</taxon>
        <taxon>Tracheophyta</taxon>
        <taxon>Spermatophyta</taxon>
        <taxon>Magnoliopsida</taxon>
        <taxon>eudicotyledons</taxon>
        <taxon>Gunneridae</taxon>
        <taxon>Pentapetalae</taxon>
        <taxon>rosids</taxon>
        <taxon>fabids</taxon>
        <taxon>Fabales</taxon>
        <taxon>Fabaceae</taxon>
        <taxon>Papilionoideae</taxon>
        <taxon>50 kb inversion clade</taxon>
        <taxon>genistoids sensu lato</taxon>
        <taxon>core genistoids</taxon>
        <taxon>Crotalarieae</taxon>
        <taxon>Crotalaria</taxon>
    </lineage>
</organism>
<dbReference type="EMBL" id="JAYWIO010000006">
    <property type="protein sequence ID" value="KAK7256565.1"/>
    <property type="molecule type" value="Genomic_DNA"/>
</dbReference>
<name>A0AAN9EHP9_CROPI</name>
<evidence type="ECO:0000313" key="3">
    <source>
        <dbReference type="Proteomes" id="UP001372338"/>
    </source>
</evidence>
<evidence type="ECO:0000256" key="1">
    <source>
        <dbReference type="SAM" id="MobiDB-lite"/>
    </source>
</evidence>
<dbReference type="AlphaFoldDB" id="A0AAN9EHP9"/>
<keyword evidence="3" id="KW-1185">Reference proteome</keyword>
<comment type="caution">
    <text evidence="2">The sequence shown here is derived from an EMBL/GenBank/DDBJ whole genome shotgun (WGS) entry which is preliminary data.</text>
</comment>
<dbReference type="Proteomes" id="UP001372338">
    <property type="component" value="Unassembled WGS sequence"/>
</dbReference>